<dbReference type="OrthoDB" id="2401833at2759"/>
<dbReference type="EMBL" id="KV442053">
    <property type="protein sequence ID" value="OAQ27888.1"/>
    <property type="molecule type" value="Genomic_DNA"/>
</dbReference>
<gene>
    <name evidence="2" type="ORF">K457DRAFT_156702</name>
</gene>
<proteinExistence type="predicted"/>
<protein>
    <recommendedName>
        <fullName evidence="4">F-box domain-containing protein</fullName>
    </recommendedName>
</protein>
<dbReference type="AlphaFoldDB" id="A0A197JSE7"/>
<dbReference type="InterPro" id="IPR036047">
    <property type="entry name" value="F-box-like_dom_sf"/>
</dbReference>
<dbReference type="SUPFAM" id="SSF52047">
    <property type="entry name" value="RNI-like"/>
    <property type="match status" value="1"/>
</dbReference>
<evidence type="ECO:0000313" key="3">
    <source>
        <dbReference type="Proteomes" id="UP000078512"/>
    </source>
</evidence>
<evidence type="ECO:0008006" key="4">
    <source>
        <dbReference type="Google" id="ProtNLM"/>
    </source>
</evidence>
<evidence type="ECO:0000256" key="1">
    <source>
        <dbReference type="SAM" id="MobiDB-lite"/>
    </source>
</evidence>
<accession>A0A197JSE7</accession>
<keyword evidence="3" id="KW-1185">Reference proteome</keyword>
<organism evidence="2 3">
    <name type="scientific">Linnemannia elongata AG-77</name>
    <dbReference type="NCBI Taxonomy" id="1314771"/>
    <lineage>
        <taxon>Eukaryota</taxon>
        <taxon>Fungi</taxon>
        <taxon>Fungi incertae sedis</taxon>
        <taxon>Mucoromycota</taxon>
        <taxon>Mortierellomycotina</taxon>
        <taxon>Mortierellomycetes</taxon>
        <taxon>Mortierellales</taxon>
        <taxon>Mortierellaceae</taxon>
        <taxon>Linnemannia</taxon>
    </lineage>
</organism>
<dbReference type="SUPFAM" id="SSF81383">
    <property type="entry name" value="F-box domain"/>
    <property type="match status" value="1"/>
</dbReference>
<sequence length="628" mass="71841">MSATNKGALLPCNKVFTITELLERVLLFLDRDSPRSPRVLVNVCRLWKSLFGPYVWRKVTVREFGSKRLTGFKRHGPFIRDLTCHGLNRDVLKSISNHTPNLERLYLHLDRHSIWVTHDLLERAFSGAQSRLTTVSIYFDATVLNTRLLWSLGRLERLEDLTLVTERFSHDLDVEVVREILRCCKGLKRFTVENSYTNQGRVRMLDRLQSAIQGRVISMIDRVPGATGGVGGGGHGKGSRLSLPVLGATRSTPHLVPTDLPPIPDADNNSEMGNIDTDEKSNLKRLRIKHFGVQASQLVEVFKCCPQLEELDTQNIFYAQRGSEHWSAITQHCQQLRTLRMSGRSDCFDFDHIANLIQCHPQLDTFYMHLNTTKLEEWRSLDSKLAVHEKDHNGERHPLKTLSIKGYHKETLSLLLEVLSIESLALETLIVGSPWFFQIFLEHSPGNVFSTYESIAPLQSPAEELFDRPWHTLKQSLTRLDISTTIVADREKASLLFRRLQELEFLRALHVSARHVLDLVPETYTNTSSIDSFDTIFLLPEVVMYTFPSILDFIVRDENSSSTSTLPMYQISIPEAVYVVATMPALQYFHLGKGTVEEEDLRRLRWSFPDFFMAIPKSRLDWIGDESS</sequence>
<feature type="region of interest" description="Disordered" evidence="1">
    <location>
        <begin position="253"/>
        <end position="272"/>
    </location>
</feature>
<evidence type="ECO:0000313" key="2">
    <source>
        <dbReference type="EMBL" id="OAQ27888.1"/>
    </source>
</evidence>
<dbReference type="PANTHER" id="PTHR38926">
    <property type="entry name" value="F-BOX DOMAIN CONTAINING PROTEIN, EXPRESSED"/>
    <property type="match status" value="1"/>
</dbReference>
<name>A0A197JSE7_9FUNG</name>
<dbReference type="InterPro" id="IPR032675">
    <property type="entry name" value="LRR_dom_sf"/>
</dbReference>
<dbReference type="Gene3D" id="3.80.10.10">
    <property type="entry name" value="Ribonuclease Inhibitor"/>
    <property type="match status" value="2"/>
</dbReference>
<dbReference type="PANTHER" id="PTHR38926:SF5">
    <property type="entry name" value="F-BOX AND LEUCINE-RICH REPEAT PROTEIN 6"/>
    <property type="match status" value="1"/>
</dbReference>
<reference evidence="2 3" key="1">
    <citation type="submission" date="2016-05" db="EMBL/GenBank/DDBJ databases">
        <title>Genome sequencing reveals origins of a unique bacterial endosymbiosis in the earliest lineages of terrestrial Fungi.</title>
        <authorList>
            <consortium name="DOE Joint Genome Institute"/>
            <person name="Uehling J."/>
            <person name="Gryganskyi A."/>
            <person name="Hameed K."/>
            <person name="Tschaplinski T."/>
            <person name="Misztal P."/>
            <person name="Wu S."/>
            <person name="Desiro A."/>
            <person name="Vande Pol N."/>
            <person name="Du Z.-Y."/>
            <person name="Zienkiewicz A."/>
            <person name="Zienkiewicz K."/>
            <person name="Morin E."/>
            <person name="Tisserant E."/>
            <person name="Splivallo R."/>
            <person name="Hainaut M."/>
            <person name="Henrissat B."/>
            <person name="Ohm R."/>
            <person name="Kuo A."/>
            <person name="Yan J."/>
            <person name="Lipzen A."/>
            <person name="Nolan M."/>
            <person name="Labutti K."/>
            <person name="Barry K."/>
            <person name="Goldstein A."/>
            <person name="Labbe J."/>
            <person name="Schadt C."/>
            <person name="Tuskan G."/>
            <person name="Grigoriev I."/>
            <person name="Martin F."/>
            <person name="Vilgalys R."/>
            <person name="Bonito G."/>
        </authorList>
    </citation>
    <scope>NUCLEOTIDE SEQUENCE [LARGE SCALE GENOMIC DNA]</scope>
    <source>
        <strain evidence="2 3">AG-77</strain>
    </source>
</reference>
<dbReference type="Proteomes" id="UP000078512">
    <property type="component" value="Unassembled WGS sequence"/>
</dbReference>